<reference evidence="2 3" key="1">
    <citation type="submission" date="2015-12" db="EMBL/GenBank/DDBJ databases">
        <title>Haloferax profundi sp. nov. isolated from the Discovery deep brine-seawater interface in the Red Sea.</title>
        <authorList>
            <person name="Zhang G."/>
            <person name="Stingl U."/>
            <person name="Rashid M."/>
        </authorList>
    </citation>
    <scope>NUCLEOTIDE SEQUENCE [LARGE SCALE GENOMIC DNA]</scope>
    <source>
        <strain evidence="2 3">SB29</strain>
    </source>
</reference>
<dbReference type="RefSeq" id="WP_058573601.1">
    <property type="nucleotide sequence ID" value="NZ_LOPV01000654.1"/>
</dbReference>
<evidence type="ECO:0000259" key="1">
    <source>
        <dbReference type="SMART" id="SM00849"/>
    </source>
</evidence>
<dbReference type="SMART" id="SM00849">
    <property type="entry name" value="Lactamase_B"/>
    <property type="match status" value="1"/>
</dbReference>
<gene>
    <name evidence="2" type="ORF">AUR66_20085</name>
</gene>
<protein>
    <recommendedName>
        <fullName evidence="1">Metallo-beta-lactamase domain-containing protein</fullName>
    </recommendedName>
</protein>
<dbReference type="InterPro" id="IPR050855">
    <property type="entry name" value="NDM-1-like"/>
</dbReference>
<sequence length="266" mass="29957">MTDSSPVVRELDIADTVYDITWQTADEGPDITKGERHRTYFFDLEGDVPTIVDTCFQNRVEYLFEGIEQIGIEPERLIITHRHLDHIGAFDEVCERYDVETWVPEKDNVVEIDDYGIDIQTEPDHLFGDGEQIGRFETVHVPGHSPGNSVLVDEKAGIAHCADTVCGSDRRGLPKGYLLHPPQATHTNQPPESAVAAEKNLDKLLDYEFEVALLNHGTPVFKNASQKLERYVNFESNFSSGGQSIHANDRNTIEADELYSLIDEDE</sequence>
<dbReference type="Proteomes" id="UP000053157">
    <property type="component" value="Unassembled WGS sequence"/>
</dbReference>
<comment type="caution">
    <text evidence="2">The sequence shown here is derived from an EMBL/GenBank/DDBJ whole genome shotgun (WGS) entry which is preliminary data.</text>
</comment>
<proteinExistence type="predicted"/>
<organism evidence="2 3">
    <name type="scientific">Haloferax profundi</name>
    <dbReference type="NCBI Taxonomy" id="1544718"/>
    <lineage>
        <taxon>Archaea</taxon>
        <taxon>Methanobacteriati</taxon>
        <taxon>Methanobacteriota</taxon>
        <taxon>Stenosarchaea group</taxon>
        <taxon>Halobacteria</taxon>
        <taxon>Halobacteriales</taxon>
        <taxon>Haloferacaceae</taxon>
        <taxon>Haloferax</taxon>
    </lineage>
</organism>
<evidence type="ECO:0000313" key="2">
    <source>
        <dbReference type="EMBL" id="KTG11317.1"/>
    </source>
</evidence>
<keyword evidence="3" id="KW-1185">Reference proteome</keyword>
<feature type="domain" description="Metallo-beta-lactamase" evidence="1">
    <location>
        <begin position="36"/>
        <end position="216"/>
    </location>
</feature>
<dbReference type="PANTHER" id="PTHR42951">
    <property type="entry name" value="METALLO-BETA-LACTAMASE DOMAIN-CONTAINING"/>
    <property type="match status" value="1"/>
</dbReference>
<dbReference type="AlphaFoldDB" id="A0A0W1RCW3"/>
<dbReference type="SUPFAM" id="SSF56281">
    <property type="entry name" value="Metallo-hydrolase/oxidoreductase"/>
    <property type="match status" value="1"/>
</dbReference>
<dbReference type="InterPro" id="IPR036866">
    <property type="entry name" value="RibonucZ/Hydroxyglut_hydro"/>
</dbReference>
<dbReference type="OrthoDB" id="197151at2157"/>
<dbReference type="InterPro" id="IPR001279">
    <property type="entry name" value="Metallo-B-lactamas"/>
</dbReference>
<name>A0A0W1RCW3_9EURY</name>
<dbReference type="Gene3D" id="3.60.15.10">
    <property type="entry name" value="Ribonuclease Z/Hydroxyacylglutathione hydrolase-like"/>
    <property type="match status" value="1"/>
</dbReference>
<dbReference type="PANTHER" id="PTHR42951:SF17">
    <property type="entry name" value="METALLO-BETA-LACTAMASE DOMAIN-CONTAINING PROTEIN"/>
    <property type="match status" value="1"/>
</dbReference>
<dbReference type="Pfam" id="PF00753">
    <property type="entry name" value="Lactamase_B"/>
    <property type="match status" value="1"/>
</dbReference>
<dbReference type="EMBL" id="LOPV01000654">
    <property type="protein sequence ID" value="KTG11317.1"/>
    <property type="molecule type" value="Genomic_DNA"/>
</dbReference>
<accession>A0A0W1RCW3</accession>
<evidence type="ECO:0000313" key="3">
    <source>
        <dbReference type="Proteomes" id="UP000053157"/>
    </source>
</evidence>